<keyword evidence="2" id="KW-1185">Reference proteome</keyword>
<dbReference type="EMBL" id="MU118006">
    <property type="protein sequence ID" value="KAF9648899.1"/>
    <property type="molecule type" value="Genomic_DNA"/>
</dbReference>
<name>A0ACB6ZH46_THEGA</name>
<reference evidence="1" key="1">
    <citation type="submission" date="2019-10" db="EMBL/GenBank/DDBJ databases">
        <authorList>
            <consortium name="DOE Joint Genome Institute"/>
            <person name="Kuo A."/>
            <person name="Miyauchi S."/>
            <person name="Kiss E."/>
            <person name="Drula E."/>
            <person name="Kohler A."/>
            <person name="Sanchez-Garcia M."/>
            <person name="Andreopoulos B."/>
            <person name="Barry K.W."/>
            <person name="Bonito G."/>
            <person name="Buee M."/>
            <person name="Carver A."/>
            <person name="Chen C."/>
            <person name="Cichocki N."/>
            <person name="Clum A."/>
            <person name="Culley D."/>
            <person name="Crous P.W."/>
            <person name="Fauchery L."/>
            <person name="Girlanda M."/>
            <person name="Hayes R."/>
            <person name="Keri Z."/>
            <person name="Labutti K."/>
            <person name="Lipzen A."/>
            <person name="Lombard V."/>
            <person name="Magnuson J."/>
            <person name="Maillard F."/>
            <person name="Morin E."/>
            <person name="Murat C."/>
            <person name="Nolan M."/>
            <person name="Ohm R."/>
            <person name="Pangilinan J."/>
            <person name="Pereira M."/>
            <person name="Perotto S."/>
            <person name="Peter M."/>
            <person name="Riley R."/>
            <person name="Sitrit Y."/>
            <person name="Stielow B."/>
            <person name="Szollosi G."/>
            <person name="Zifcakova L."/>
            <person name="Stursova M."/>
            <person name="Spatafora J.W."/>
            <person name="Tedersoo L."/>
            <person name="Vaario L.-M."/>
            <person name="Yamada A."/>
            <person name="Yan M."/>
            <person name="Wang P."/>
            <person name="Xu J."/>
            <person name="Bruns T."/>
            <person name="Baldrian P."/>
            <person name="Vilgalys R."/>
            <person name="Henrissat B."/>
            <person name="Grigoriev I.V."/>
            <person name="Hibbett D."/>
            <person name="Nagy L.G."/>
            <person name="Martin F.M."/>
        </authorList>
    </citation>
    <scope>NUCLEOTIDE SEQUENCE</scope>
    <source>
        <strain evidence="1">P2</strain>
    </source>
</reference>
<accession>A0ACB6ZH46</accession>
<evidence type="ECO:0000313" key="1">
    <source>
        <dbReference type="EMBL" id="KAF9648899.1"/>
    </source>
</evidence>
<dbReference type="Proteomes" id="UP000886501">
    <property type="component" value="Unassembled WGS sequence"/>
</dbReference>
<evidence type="ECO:0000313" key="2">
    <source>
        <dbReference type="Proteomes" id="UP000886501"/>
    </source>
</evidence>
<organism evidence="1 2">
    <name type="scientific">Thelephora ganbajun</name>
    <name type="common">Ganba fungus</name>
    <dbReference type="NCBI Taxonomy" id="370292"/>
    <lineage>
        <taxon>Eukaryota</taxon>
        <taxon>Fungi</taxon>
        <taxon>Dikarya</taxon>
        <taxon>Basidiomycota</taxon>
        <taxon>Agaricomycotina</taxon>
        <taxon>Agaricomycetes</taxon>
        <taxon>Thelephorales</taxon>
        <taxon>Thelephoraceae</taxon>
        <taxon>Thelephora</taxon>
    </lineage>
</organism>
<proteinExistence type="predicted"/>
<comment type="caution">
    <text evidence="1">The sequence shown here is derived from an EMBL/GenBank/DDBJ whole genome shotgun (WGS) entry which is preliminary data.</text>
</comment>
<gene>
    <name evidence="1" type="ORF">BDM02DRAFT_3128770</name>
</gene>
<sequence length="452" mass="51921">MSSASWPPQLKEWVAKCLGQMTDANRAEAQAELRQVISDAFSAQTLWTTDWQAVQLQSLASKPPPTITNLKRKRWKFQHFYPVFPPLCRSPDLVISIESTTSTKKYKKTLTGKHASSKESWDLQDQAVLDRRAERFQREHHIERQKWVGNGQSSFQHSNTNTHQDVFSSAPSSGNWDEPENAISMQHKIVGTCQELFKDYLRLTSEPDPKKIRPYSVLRETVDQLKNRWKQKENYNWICSQFKSVRQDLTVQGIKNEFTVNVYEIHARMALEKGDMVEYNQCQSMLSNLYDLGLGAKNRDEFAAYRILMLLHGLNRSGQLTSEQKSNPCVLHALNVQRALSMGNYHLFFSLYNTVPNMGGYIMDHFAERERIRALLVMTKSYISAPLVFIVKELAFENVSEALDFLSSHDCAIFTNPNHLDAEKVFDCKSASAPLAKLMEEKFRKVQIKGAI</sequence>
<protein>
    <submittedName>
        <fullName evidence="1">Uncharacterized protein</fullName>
    </submittedName>
</protein>
<reference evidence="1" key="2">
    <citation type="journal article" date="2020" name="Nat. Commun.">
        <title>Large-scale genome sequencing of mycorrhizal fungi provides insights into the early evolution of symbiotic traits.</title>
        <authorList>
            <person name="Miyauchi S."/>
            <person name="Kiss E."/>
            <person name="Kuo A."/>
            <person name="Drula E."/>
            <person name="Kohler A."/>
            <person name="Sanchez-Garcia M."/>
            <person name="Morin E."/>
            <person name="Andreopoulos B."/>
            <person name="Barry K.W."/>
            <person name="Bonito G."/>
            <person name="Buee M."/>
            <person name="Carver A."/>
            <person name="Chen C."/>
            <person name="Cichocki N."/>
            <person name="Clum A."/>
            <person name="Culley D."/>
            <person name="Crous P.W."/>
            <person name="Fauchery L."/>
            <person name="Girlanda M."/>
            <person name="Hayes R.D."/>
            <person name="Keri Z."/>
            <person name="LaButti K."/>
            <person name="Lipzen A."/>
            <person name="Lombard V."/>
            <person name="Magnuson J."/>
            <person name="Maillard F."/>
            <person name="Murat C."/>
            <person name="Nolan M."/>
            <person name="Ohm R.A."/>
            <person name="Pangilinan J."/>
            <person name="Pereira M.F."/>
            <person name="Perotto S."/>
            <person name="Peter M."/>
            <person name="Pfister S."/>
            <person name="Riley R."/>
            <person name="Sitrit Y."/>
            <person name="Stielow J.B."/>
            <person name="Szollosi G."/>
            <person name="Zifcakova L."/>
            <person name="Stursova M."/>
            <person name="Spatafora J.W."/>
            <person name="Tedersoo L."/>
            <person name="Vaario L.M."/>
            <person name="Yamada A."/>
            <person name="Yan M."/>
            <person name="Wang P."/>
            <person name="Xu J."/>
            <person name="Bruns T."/>
            <person name="Baldrian P."/>
            <person name="Vilgalys R."/>
            <person name="Dunand C."/>
            <person name="Henrissat B."/>
            <person name="Grigoriev I.V."/>
            <person name="Hibbett D."/>
            <person name="Nagy L.G."/>
            <person name="Martin F.M."/>
        </authorList>
    </citation>
    <scope>NUCLEOTIDE SEQUENCE</scope>
    <source>
        <strain evidence="1">P2</strain>
    </source>
</reference>